<name>A0A9D4GBB2_DREPO</name>
<evidence type="ECO:0000313" key="1">
    <source>
        <dbReference type="EMBL" id="KAH3813970.1"/>
    </source>
</evidence>
<evidence type="ECO:0000313" key="2">
    <source>
        <dbReference type="Proteomes" id="UP000828390"/>
    </source>
</evidence>
<comment type="caution">
    <text evidence="1">The sequence shown here is derived from an EMBL/GenBank/DDBJ whole genome shotgun (WGS) entry which is preliminary data.</text>
</comment>
<organism evidence="1 2">
    <name type="scientific">Dreissena polymorpha</name>
    <name type="common">Zebra mussel</name>
    <name type="synonym">Mytilus polymorpha</name>
    <dbReference type="NCBI Taxonomy" id="45954"/>
    <lineage>
        <taxon>Eukaryota</taxon>
        <taxon>Metazoa</taxon>
        <taxon>Spiralia</taxon>
        <taxon>Lophotrochozoa</taxon>
        <taxon>Mollusca</taxon>
        <taxon>Bivalvia</taxon>
        <taxon>Autobranchia</taxon>
        <taxon>Heteroconchia</taxon>
        <taxon>Euheterodonta</taxon>
        <taxon>Imparidentia</taxon>
        <taxon>Neoheterodontei</taxon>
        <taxon>Myida</taxon>
        <taxon>Dreissenoidea</taxon>
        <taxon>Dreissenidae</taxon>
        <taxon>Dreissena</taxon>
    </lineage>
</organism>
<sequence>MEGCSSFTDAGIYICFLSSLVVQNAADKDVAVHLLQRLALDCDGYVVGCVGLEHIALQSVDGLVQSS</sequence>
<reference evidence="1" key="1">
    <citation type="journal article" date="2019" name="bioRxiv">
        <title>The Genome of the Zebra Mussel, Dreissena polymorpha: A Resource for Invasive Species Research.</title>
        <authorList>
            <person name="McCartney M.A."/>
            <person name="Auch B."/>
            <person name="Kono T."/>
            <person name="Mallez S."/>
            <person name="Zhang Y."/>
            <person name="Obille A."/>
            <person name="Becker A."/>
            <person name="Abrahante J.E."/>
            <person name="Garbe J."/>
            <person name="Badalamenti J.P."/>
            <person name="Herman A."/>
            <person name="Mangelson H."/>
            <person name="Liachko I."/>
            <person name="Sullivan S."/>
            <person name="Sone E.D."/>
            <person name="Koren S."/>
            <person name="Silverstein K.A.T."/>
            <person name="Beckman K.B."/>
            <person name="Gohl D.M."/>
        </authorList>
    </citation>
    <scope>NUCLEOTIDE SEQUENCE</scope>
    <source>
        <strain evidence="1">Duluth1</strain>
        <tissue evidence="1">Whole animal</tissue>
    </source>
</reference>
<accession>A0A9D4GBB2</accession>
<protein>
    <submittedName>
        <fullName evidence="1">Uncharacterized protein</fullName>
    </submittedName>
</protein>
<keyword evidence="2" id="KW-1185">Reference proteome</keyword>
<proteinExistence type="predicted"/>
<dbReference type="EMBL" id="JAIWYP010000006">
    <property type="protein sequence ID" value="KAH3813970.1"/>
    <property type="molecule type" value="Genomic_DNA"/>
</dbReference>
<gene>
    <name evidence="1" type="ORF">DPMN_142444</name>
</gene>
<dbReference type="Proteomes" id="UP000828390">
    <property type="component" value="Unassembled WGS sequence"/>
</dbReference>
<dbReference type="AlphaFoldDB" id="A0A9D4GBB2"/>
<reference evidence="1" key="2">
    <citation type="submission" date="2020-11" db="EMBL/GenBank/DDBJ databases">
        <authorList>
            <person name="McCartney M.A."/>
            <person name="Auch B."/>
            <person name="Kono T."/>
            <person name="Mallez S."/>
            <person name="Becker A."/>
            <person name="Gohl D.M."/>
            <person name="Silverstein K.A.T."/>
            <person name="Koren S."/>
            <person name="Bechman K.B."/>
            <person name="Herman A."/>
            <person name="Abrahante J.E."/>
            <person name="Garbe J."/>
        </authorList>
    </citation>
    <scope>NUCLEOTIDE SEQUENCE</scope>
    <source>
        <strain evidence="1">Duluth1</strain>
        <tissue evidence="1">Whole animal</tissue>
    </source>
</reference>